<comment type="caution">
    <text evidence="7">The sequence shown here is derived from an EMBL/GenBank/DDBJ whole genome shotgun (WGS) entry which is preliminary data.</text>
</comment>
<gene>
    <name evidence="7" type="ORF">BGZ97_005546</name>
</gene>
<keyword evidence="4 6" id="KW-0472">Membrane</keyword>
<keyword evidence="8" id="KW-1185">Reference proteome</keyword>
<feature type="region of interest" description="Disordered" evidence="5">
    <location>
        <begin position="477"/>
        <end position="573"/>
    </location>
</feature>
<feature type="transmembrane region" description="Helical" evidence="6">
    <location>
        <begin position="185"/>
        <end position="203"/>
    </location>
</feature>
<feature type="compositionally biased region" description="Low complexity" evidence="5">
    <location>
        <begin position="817"/>
        <end position="827"/>
    </location>
</feature>
<feature type="transmembrane region" description="Helical" evidence="6">
    <location>
        <begin position="753"/>
        <end position="773"/>
    </location>
</feature>
<dbReference type="InterPro" id="IPR037185">
    <property type="entry name" value="EmrE-like"/>
</dbReference>
<evidence type="ECO:0000313" key="7">
    <source>
        <dbReference type="EMBL" id="KAG0292602.1"/>
    </source>
</evidence>
<dbReference type="GO" id="GO:0015095">
    <property type="term" value="F:magnesium ion transmembrane transporter activity"/>
    <property type="evidence" value="ECO:0007669"/>
    <property type="project" value="InterPro"/>
</dbReference>
<feature type="compositionally biased region" description="Polar residues" evidence="5">
    <location>
        <begin position="477"/>
        <end position="487"/>
    </location>
</feature>
<feature type="compositionally biased region" description="Basic residues" evidence="5">
    <location>
        <begin position="620"/>
        <end position="629"/>
    </location>
</feature>
<dbReference type="GO" id="GO:0016020">
    <property type="term" value="C:membrane"/>
    <property type="evidence" value="ECO:0007669"/>
    <property type="project" value="UniProtKB-SubCell"/>
</dbReference>
<feature type="region of interest" description="Disordered" evidence="5">
    <location>
        <begin position="593"/>
        <end position="647"/>
    </location>
</feature>
<evidence type="ECO:0000256" key="3">
    <source>
        <dbReference type="ARBA" id="ARBA00022989"/>
    </source>
</evidence>
<sequence>MPQSCVSDFDCLQSTRPSKWPSSHPPLRTGNYACVFATTNPAVTASTGTCQFVVTAGEQCNAAADCAAFVFYSQFNLSAPADLCSPHHCTLESTCGSPWQDKDAPSGHTFNTTAENYISCCGGQPAGSICTLVGSNVDTCQHSNSCNFDLDEESPDPSQHNGYALDQMKQLGLGSCQPLNRRNHVWIGVVITLISSTVLNLGLNGQKYALRKHDEKRVMKELEMEEEHERWRKELGWTEEQVQEEVDRLYELKENRRGKLYRRLKPYMFWRAIFVSKLWAAGLVVFIVGNLGGFIALRFAPQSLTAPLGSISLISNVIIAPLVNKEILGRWDLAGIFFIVAGSVIVVVFSGIVAQDYKLCVLINLFQKPATIAYLSLIAIFMIFTYFFIKFVEKNVENEDDMAIGVSSEQQLQLEQRLYRINSNMSNLSLAQKEQERRTSHQNDRMSSIDEQRITHLHTPERPFGQEQDGLAVNSSISHQTAVSDASGTAVGISSPVGTEHLSKDNNQQQSIYTINSGESNRNSVSSVGDAGVSTSKAERRLTFETPRPKVVLSSQPPQKKSVGGGGGDESTGTDMVVATAAEVGTKAIVIGDASQEDGQGPGPGMERAQSMTLSVVSKRSNRRRRNRTGQRDSQKGRQGENRQGKEGRLSIWQRVARIELIPSLPEDRLIRRTSPLLRFCLPLSYAALGGMMASYTVLFAKSLINLLVTSIFDGQNQFTSALAWVILVVTVVTAVSQVYWINMGLKKYDALLQVPVFFTIWVLLDIVGGGIYYDEFSGFTATKYVLFCLGVLTVFFGVALLAKRLAVLAKEDVGESQSQSRSPSQPVTRQVSTS</sequence>
<organism evidence="7 8">
    <name type="scientific">Linnemannia gamsii</name>
    <dbReference type="NCBI Taxonomy" id="64522"/>
    <lineage>
        <taxon>Eukaryota</taxon>
        <taxon>Fungi</taxon>
        <taxon>Fungi incertae sedis</taxon>
        <taxon>Mucoromycota</taxon>
        <taxon>Mortierellomycotina</taxon>
        <taxon>Mortierellomycetes</taxon>
        <taxon>Mortierellales</taxon>
        <taxon>Mortierellaceae</taxon>
        <taxon>Linnemannia</taxon>
    </lineage>
</organism>
<dbReference type="OrthoDB" id="165382at2759"/>
<comment type="subcellular location">
    <subcellularLocation>
        <location evidence="1">Membrane</location>
        <topology evidence="1">Multi-pass membrane protein</topology>
    </subcellularLocation>
</comment>
<evidence type="ECO:0000256" key="1">
    <source>
        <dbReference type="ARBA" id="ARBA00004141"/>
    </source>
</evidence>
<feature type="transmembrane region" description="Helical" evidence="6">
    <location>
        <begin position="677"/>
        <end position="699"/>
    </location>
</feature>
<evidence type="ECO:0000256" key="4">
    <source>
        <dbReference type="ARBA" id="ARBA00023136"/>
    </source>
</evidence>
<dbReference type="PANTHER" id="PTHR12570">
    <property type="match status" value="1"/>
</dbReference>
<feature type="compositionally biased region" description="Polar residues" evidence="5">
    <location>
        <begin position="505"/>
        <end position="527"/>
    </location>
</feature>
<proteinExistence type="predicted"/>
<dbReference type="Pfam" id="PF05653">
    <property type="entry name" value="Mg_trans_NIPA"/>
    <property type="match status" value="2"/>
</dbReference>
<feature type="region of interest" description="Disordered" evidence="5">
    <location>
        <begin position="815"/>
        <end position="835"/>
    </location>
</feature>
<feature type="transmembrane region" description="Helical" evidence="6">
    <location>
        <begin position="304"/>
        <end position="324"/>
    </location>
</feature>
<feature type="compositionally biased region" description="Basic and acidic residues" evidence="5">
    <location>
        <begin position="630"/>
        <end position="647"/>
    </location>
</feature>
<protein>
    <submittedName>
        <fullName evidence="7">Uncharacterized protein</fullName>
    </submittedName>
</protein>
<keyword evidence="3 6" id="KW-1133">Transmembrane helix</keyword>
<dbReference type="InterPro" id="IPR008521">
    <property type="entry name" value="Mg_trans_NIPA"/>
</dbReference>
<evidence type="ECO:0000313" key="8">
    <source>
        <dbReference type="Proteomes" id="UP000823405"/>
    </source>
</evidence>
<dbReference type="SUPFAM" id="SSF103481">
    <property type="entry name" value="Multidrug resistance efflux transporter EmrE"/>
    <property type="match status" value="1"/>
</dbReference>
<dbReference type="AlphaFoldDB" id="A0A9P6UF66"/>
<feature type="transmembrane region" description="Helical" evidence="6">
    <location>
        <begin position="785"/>
        <end position="803"/>
    </location>
</feature>
<dbReference type="Proteomes" id="UP000823405">
    <property type="component" value="Unassembled WGS sequence"/>
</dbReference>
<feature type="transmembrane region" description="Helical" evidence="6">
    <location>
        <begin position="269"/>
        <end position="292"/>
    </location>
</feature>
<feature type="compositionally biased region" description="Basic and acidic residues" evidence="5">
    <location>
        <begin position="433"/>
        <end position="450"/>
    </location>
</feature>
<feature type="transmembrane region" description="Helical" evidence="6">
    <location>
        <begin position="372"/>
        <end position="389"/>
    </location>
</feature>
<evidence type="ECO:0000256" key="6">
    <source>
        <dbReference type="SAM" id="Phobius"/>
    </source>
</evidence>
<evidence type="ECO:0000256" key="2">
    <source>
        <dbReference type="ARBA" id="ARBA00022692"/>
    </source>
</evidence>
<accession>A0A9P6UF66</accession>
<feature type="transmembrane region" description="Helical" evidence="6">
    <location>
        <begin position="331"/>
        <end position="352"/>
    </location>
</feature>
<name>A0A9P6UF66_9FUNG</name>
<dbReference type="EMBL" id="JAAAIN010002490">
    <property type="protein sequence ID" value="KAG0292602.1"/>
    <property type="molecule type" value="Genomic_DNA"/>
</dbReference>
<evidence type="ECO:0000256" key="5">
    <source>
        <dbReference type="SAM" id="MobiDB-lite"/>
    </source>
</evidence>
<feature type="region of interest" description="Disordered" evidence="5">
    <location>
        <begin position="431"/>
        <end position="450"/>
    </location>
</feature>
<keyword evidence="2 6" id="KW-0812">Transmembrane</keyword>
<dbReference type="PANTHER" id="PTHR12570:SF9">
    <property type="entry name" value="MAGNESIUM TRANSPORTER NIPA8-RELATED"/>
    <property type="match status" value="1"/>
</dbReference>
<feature type="transmembrane region" description="Helical" evidence="6">
    <location>
        <begin position="719"/>
        <end position="741"/>
    </location>
</feature>
<reference evidence="7" key="1">
    <citation type="journal article" date="2020" name="Fungal Divers.">
        <title>Resolving the Mortierellaceae phylogeny through synthesis of multi-gene phylogenetics and phylogenomics.</title>
        <authorList>
            <person name="Vandepol N."/>
            <person name="Liber J."/>
            <person name="Desiro A."/>
            <person name="Na H."/>
            <person name="Kennedy M."/>
            <person name="Barry K."/>
            <person name="Grigoriev I.V."/>
            <person name="Miller A.N."/>
            <person name="O'Donnell K."/>
            <person name="Stajich J.E."/>
            <person name="Bonito G."/>
        </authorList>
    </citation>
    <scope>NUCLEOTIDE SEQUENCE</scope>
    <source>
        <strain evidence="7">NVP60</strain>
    </source>
</reference>